<accession>A0ABX0NID5</accession>
<evidence type="ECO:0000313" key="1">
    <source>
        <dbReference type="EMBL" id="NHZ83681.1"/>
    </source>
</evidence>
<dbReference type="EMBL" id="WHJG01000059">
    <property type="protein sequence ID" value="NHZ83681.1"/>
    <property type="molecule type" value="Genomic_DNA"/>
</dbReference>
<protein>
    <submittedName>
        <fullName evidence="1">Uncharacterized protein</fullName>
    </submittedName>
</protein>
<comment type="caution">
    <text evidence="1">The sequence shown here is derived from an EMBL/GenBank/DDBJ whole genome shotgun (WGS) entry which is preliminary data.</text>
</comment>
<dbReference type="Proteomes" id="UP000621455">
    <property type="component" value="Unassembled WGS sequence"/>
</dbReference>
<sequence>MGYLRNPGARPEFGTLAAHLWGADSDIDSDGNSAYPGDAGWTELTLVLRAAPERQRVDVDPVSHDPLVLAIRSPDASLATRALAYLQEHAGGTIERCWPLE</sequence>
<organism evidence="1 2">
    <name type="scientific">Massilia frigida</name>
    <dbReference type="NCBI Taxonomy" id="2609281"/>
    <lineage>
        <taxon>Bacteria</taxon>
        <taxon>Pseudomonadati</taxon>
        <taxon>Pseudomonadota</taxon>
        <taxon>Betaproteobacteria</taxon>
        <taxon>Burkholderiales</taxon>
        <taxon>Oxalobacteraceae</taxon>
        <taxon>Telluria group</taxon>
        <taxon>Massilia</taxon>
    </lineage>
</organism>
<reference evidence="1 2" key="1">
    <citation type="submission" date="2019-10" db="EMBL/GenBank/DDBJ databases">
        <title>Taxonomy of Antarctic Massilia spp.: description of Massilia rubra sp. nov., Massilia aquatica sp. nov., Massilia mucilaginosa sp. nov., Massilia frigida sp. nov. isolated from streams, lakes and regoliths.</title>
        <authorList>
            <person name="Holochova P."/>
            <person name="Sedlacek I."/>
            <person name="Kralova S."/>
            <person name="Maslanova I."/>
            <person name="Busse H.-J."/>
            <person name="Stankova E."/>
            <person name="Vrbovska V."/>
            <person name="Kovarovic V."/>
            <person name="Bartak M."/>
            <person name="Svec P."/>
            <person name="Pantucek R."/>
        </authorList>
    </citation>
    <scope>NUCLEOTIDE SEQUENCE [LARGE SCALE GENOMIC DNA]</scope>
    <source>
        <strain evidence="1 2">CCM 8695</strain>
    </source>
</reference>
<proteinExistence type="predicted"/>
<keyword evidence="2" id="KW-1185">Reference proteome</keyword>
<name>A0ABX0NID5_9BURK</name>
<gene>
    <name evidence="1" type="ORF">F2P44_31100</name>
</gene>
<evidence type="ECO:0000313" key="2">
    <source>
        <dbReference type="Proteomes" id="UP000621455"/>
    </source>
</evidence>